<evidence type="ECO:0000256" key="1">
    <source>
        <dbReference type="SAM" id="MobiDB-lite"/>
    </source>
</evidence>
<reference evidence="4" key="1">
    <citation type="submission" date="2022-11" db="UniProtKB">
        <authorList>
            <consortium name="WormBaseParasite"/>
        </authorList>
    </citation>
    <scope>IDENTIFICATION</scope>
</reference>
<feature type="compositionally biased region" description="Polar residues" evidence="1">
    <location>
        <begin position="50"/>
        <end position="59"/>
    </location>
</feature>
<organism evidence="3 4">
    <name type="scientific">Plectus sambesii</name>
    <dbReference type="NCBI Taxonomy" id="2011161"/>
    <lineage>
        <taxon>Eukaryota</taxon>
        <taxon>Metazoa</taxon>
        <taxon>Ecdysozoa</taxon>
        <taxon>Nematoda</taxon>
        <taxon>Chromadorea</taxon>
        <taxon>Plectida</taxon>
        <taxon>Plectina</taxon>
        <taxon>Plectoidea</taxon>
        <taxon>Plectidae</taxon>
        <taxon>Plectus</taxon>
    </lineage>
</organism>
<dbReference type="Proteomes" id="UP000887566">
    <property type="component" value="Unplaced"/>
</dbReference>
<feature type="compositionally biased region" description="Basic and acidic residues" evidence="1">
    <location>
        <begin position="34"/>
        <end position="49"/>
    </location>
</feature>
<sequence length="85" mass="9884">MMRVPQKLYGLRVLIGCTVLSSATIIAVLWAEESQKQKRRANVDQRLREVQQQQNMSEYESQRQRHEEYLRSVGNRPGDPVAAEK</sequence>
<protein>
    <submittedName>
        <fullName evidence="4">Secreted protein</fullName>
    </submittedName>
</protein>
<feature type="transmembrane region" description="Helical" evidence="2">
    <location>
        <begin position="12"/>
        <end position="31"/>
    </location>
</feature>
<evidence type="ECO:0000313" key="3">
    <source>
        <dbReference type="Proteomes" id="UP000887566"/>
    </source>
</evidence>
<keyword evidence="2" id="KW-0472">Membrane</keyword>
<dbReference type="WBParaSite" id="PSAMB.scaffold14775size1784.g36242.t1">
    <property type="protein sequence ID" value="PSAMB.scaffold14775size1784.g36242.t1"/>
    <property type="gene ID" value="PSAMB.scaffold14775size1784.g36242"/>
</dbReference>
<keyword evidence="2" id="KW-1133">Transmembrane helix</keyword>
<keyword evidence="2" id="KW-0812">Transmembrane</keyword>
<feature type="compositionally biased region" description="Basic and acidic residues" evidence="1">
    <location>
        <begin position="60"/>
        <end position="70"/>
    </location>
</feature>
<dbReference type="AlphaFoldDB" id="A0A914V2H6"/>
<proteinExistence type="predicted"/>
<name>A0A914V2H6_9BILA</name>
<accession>A0A914V2H6</accession>
<evidence type="ECO:0000256" key="2">
    <source>
        <dbReference type="SAM" id="Phobius"/>
    </source>
</evidence>
<feature type="region of interest" description="Disordered" evidence="1">
    <location>
        <begin position="34"/>
        <end position="85"/>
    </location>
</feature>
<keyword evidence="3" id="KW-1185">Reference proteome</keyword>
<evidence type="ECO:0000313" key="4">
    <source>
        <dbReference type="WBParaSite" id="PSAMB.scaffold14775size1784.g36242.t1"/>
    </source>
</evidence>